<dbReference type="Proteomes" id="UP001157006">
    <property type="component" value="Chromosome 2"/>
</dbReference>
<gene>
    <name evidence="1" type="ORF">VFH_II053520</name>
</gene>
<evidence type="ECO:0000313" key="2">
    <source>
        <dbReference type="Proteomes" id="UP001157006"/>
    </source>
</evidence>
<dbReference type="AlphaFoldDB" id="A0AAV0ZI27"/>
<reference evidence="1 2" key="1">
    <citation type="submission" date="2023-01" db="EMBL/GenBank/DDBJ databases">
        <authorList>
            <person name="Kreplak J."/>
        </authorList>
    </citation>
    <scope>NUCLEOTIDE SEQUENCE [LARGE SCALE GENOMIC DNA]</scope>
</reference>
<proteinExistence type="predicted"/>
<dbReference type="EMBL" id="OX451737">
    <property type="protein sequence ID" value="CAI8596838.1"/>
    <property type="molecule type" value="Genomic_DNA"/>
</dbReference>
<keyword evidence="2" id="KW-1185">Reference proteome</keyword>
<accession>A0AAV0ZI27</accession>
<name>A0AAV0ZI27_VICFA</name>
<sequence length="94" mass="11231">MTVFKHYAIVIIISLTSYKMRIMRNFLGEIDFVQIRTRTRCRLDTTHLIKYLKLMTEKNNKLIFYLRHRFMMRDCDTQHSSGNAGVCVPGLRLF</sequence>
<organism evidence="1 2">
    <name type="scientific">Vicia faba</name>
    <name type="common">Broad bean</name>
    <name type="synonym">Faba vulgaris</name>
    <dbReference type="NCBI Taxonomy" id="3906"/>
    <lineage>
        <taxon>Eukaryota</taxon>
        <taxon>Viridiplantae</taxon>
        <taxon>Streptophyta</taxon>
        <taxon>Embryophyta</taxon>
        <taxon>Tracheophyta</taxon>
        <taxon>Spermatophyta</taxon>
        <taxon>Magnoliopsida</taxon>
        <taxon>eudicotyledons</taxon>
        <taxon>Gunneridae</taxon>
        <taxon>Pentapetalae</taxon>
        <taxon>rosids</taxon>
        <taxon>fabids</taxon>
        <taxon>Fabales</taxon>
        <taxon>Fabaceae</taxon>
        <taxon>Papilionoideae</taxon>
        <taxon>50 kb inversion clade</taxon>
        <taxon>NPAAA clade</taxon>
        <taxon>Hologalegina</taxon>
        <taxon>IRL clade</taxon>
        <taxon>Fabeae</taxon>
        <taxon>Vicia</taxon>
    </lineage>
</organism>
<protein>
    <submittedName>
        <fullName evidence="1">Uncharacterized protein</fullName>
    </submittedName>
</protein>
<evidence type="ECO:0000313" key="1">
    <source>
        <dbReference type="EMBL" id="CAI8596838.1"/>
    </source>
</evidence>